<feature type="transmembrane region" description="Helical" evidence="1">
    <location>
        <begin position="12"/>
        <end position="34"/>
    </location>
</feature>
<keyword evidence="1" id="KW-0812">Transmembrane</keyword>
<dbReference type="AlphaFoldDB" id="A0A444MJY9"/>
<dbReference type="EMBL" id="SBIW01000008">
    <property type="protein sequence ID" value="RWY49156.1"/>
    <property type="molecule type" value="Genomic_DNA"/>
</dbReference>
<feature type="transmembrane region" description="Helical" evidence="1">
    <location>
        <begin position="46"/>
        <end position="62"/>
    </location>
</feature>
<dbReference type="InterPro" id="IPR043739">
    <property type="entry name" value="DUF5684"/>
</dbReference>
<keyword evidence="3" id="KW-1185">Reference proteome</keyword>
<sequence length="150" mass="16873">METYDAQQTGVFFAFFAAMFIPIMIVSVIILIAYWKIFEKAGKPGWAAIVPIYNIIVLLEIVGKPLWWILLLIFPCTSFFIGIWLINLLSKSFGQSEGFTLGLIFLPFVFFPLLGFGNYQYIGPAGAGFARNDTYDPSINYKDPLNPPQA</sequence>
<evidence type="ECO:0008006" key="4">
    <source>
        <dbReference type="Google" id="ProtNLM"/>
    </source>
</evidence>
<accession>A0A444MJY9</accession>
<organism evidence="2 3">
    <name type="scientific">Mucilaginibacter gilvus</name>
    <dbReference type="NCBI Taxonomy" id="2305909"/>
    <lineage>
        <taxon>Bacteria</taxon>
        <taxon>Pseudomonadati</taxon>
        <taxon>Bacteroidota</taxon>
        <taxon>Sphingobacteriia</taxon>
        <taxon>Sphingobacteriales</taxon>
        <taxon>Sphingobacteriaceae</taxon>
        <taxon>Mucilaginibacter</taxon>
    </lineage>
</organism>
<gene>
    <name evidence="2" type="ORF">EPL05_17205</name>
</gene>
<dbReference type="Pfam" id="PF18936">
    <property type="entry name" value="DUF5684"/>
    <property type="match status" value="1"/>
</dbReference>
<keyword evidence="1" id="KW-1133">Transmembrane helix</keyword>
<dbReference type="RefSeq" id="WP_128535227.1">
    <property type="nucleotide sequence ID" value="NZ_SBIW01000008.1"/>
</dbReference>
<dbReference type="Proteomes" id="UP000286701">
    <property type="component" value="Unassembled WGS sequence"/>
</dbReference>
<comment type="caution">
    <text evidence="2">The sequence shown here is derived from an EMBL/GenBank/DDBJ whole genome shotgun (WGS) entry which is preliminary data.</text>
</comment>
<protein>
    <recommendedName>
        <fullName evidence="4">Signal peptidase I</fullName>
    </recommendedName>
</protein>
<feature type="transmembrane region" description="Helical" evidence="1">
    <location>
        <begin position="101"/>
        <end position="122"/>
    </location>
</feature>
<name>A0A444MJY9_9SPHI</name>
<evidence type="ECO:0000256" key="1">
    <source>
        <dbReference type="SAM" id="Phobius"/>
    </source>
</evidence>
<reference evidence="2 3" key="1">
    <citation type="submission" date="2019-01" db="EMBL/GenBank/DDBJ databases">
        <title>Mucilaginibacter antarcticum sp. nov., isolated from antarctic soil.</title>
        <authorList>
            <person name="Yan Y.-Q."/>
            <person name="Du Z.-J."/>
        </authorList>
    </citation>
    <scope>NUCLEOTIDE SEQUENCE [LARGE SCALE GENOMIC DNA]</scope>
    <source>
        <strain evidence="2 3">F01003</strain>
    </source>
</reference>
<proteinExistence type="predicted"/>
<keyword evidence="1" id="KW-0472">Membrane</keyword>
<feature type="transmembrane region" description="Helical" evidence="1">
    <location>
        <begin position="68"/>
        <end position="89"/>
    </location>
</feature>
<evidence type="ECO:0000313" key="3">
    <source>
        <dbReference type="Proteomes" id="UP000286701"/>
    </source>
</evidence>
<dbReference type="OrthoDB" id="2376202at2"/>
<evidence type="ECO:0000313" key="2">
    <source>
        <dbReference type="EMBL" id="RWY49156.1"/>
    </source>
</evidence>